<dbReference type="InterPro" id="IPR011051">
    <property type="entry name" value="RmlC_Cupin_sf"/>
</dbReference>
<evidence type="ECO:0000256" key="2">
    <source>
        <dbReference type="ARBA" id="ARBA00023015"/>
    </source>
</evidence>
<sequence length="281" mass="29358">MPDPHSRSLAGRDSSASADAWLSAAQADAGDGPAVIAVVRDTPGPRATAPHRHARGQLLGARRGLLTVGSERGRWLVPPSDAVWIPPQAEHSLRSHGPRFAGWSLYVAADACAALPTQPCGLRVPALLREIVARLGDGAAPSPARTRLIAVALDEIAAAAAGAGRPGLPMPTDPRLLKIAQALIENPADPRGAADWAAWAHLSERSLRRHFALETGYGLRQWRQRAGLLSAVERLAAGAAVTAVALDSGYASVSAFGAMFRRHFGVSPRAYLEAMASDGVG</sequence>
<dbReference type="PANTHER" id="PTHR11019:SF159">
    <property type="entry name" value="TRANSCRIPTIONAL REGULATOR-RELATED"/>
    <property type="match status" value="1"/>
</dbReference>
<evidence type="ECO:0000256" key="3">
    <source>
        <dbReference type="ARBA" id="ARBA00023125"/>
    </source>
</evidence>
<feature type="domain" description="HTH araC/xylS-type" evidence="6">
    <location>
        <begin position="177"/>
        <end position="274"/>
    </location>
</feature>
<organism evidence="7">
    <name type="scientific">Lysobacter firmicutimachus</name>
    <dbReference type="NCBI Taxonomy" id="1792846"/>
    <lineage>
        <taxon>Bacteria</taxon>
        <taxon>Pseudomonadati</taxon>
        <taxon>Pseudomonadota</taxon>
        <taxon>Gammaproteobacteria</taxon>
        <taxon>Lysobacterales</taxon>
        <taxon>Lysobacteraceae</taxon>
        <taxon>Lysobacter</taxon>
    </lineage>
</organism>
<dbReference type="FunFam" id="1.10.10.60:FF:000132">
    <property type="entry name" value="AraC family transcriptional regulator"/>
    <property type="match status" value="1"/>
</dbReference>
<keyword evidence="4" id="KW-0010">Activator</keyword>
<dbReference type="Pfam" id="PF12833">
    <property type="entry name" value="HTH_18"/>
    <property type="match status" value="1"/>
</dbReference>
<keyword evidence="2" id="KW-0805">Transcription regulation</keyword>
<dbReference type="AlphaFoldDB" id="A0AAU8MTC7"/>
<dbReference type="GO" id="GO:0003700">
    <property type="term" value="F:DNA-binding transcription factor activity"/>
    <property type="evidence" value="ECO:0007669"/>
    <property type="project" value="InterPro"/>
</dbReference>
<gene>
    <name evidence="7" type="ORF">ABU614_02595</name>
</gene>
<proteinExistence type="predicted"/>
<reference evidence="7" key="1">
    <citation type="submission" date="2024-06" db="EMBL/GenBank/DDBJ databases">
        <authorList>
            <person name="Li S."/>
        </authorList>
    </citation>
    <scope>NUCLEOTIDE SEQUENCE</scope>
    <source>
        <strain evidence="7">SR10</strain>
    </source>
</reference>
<dbReference type="PANTHER" id="PTHR11019">
    <property type="entry name" value="HTH-TYPE TRANSCRIPTIONAL REGULATOR NIMR"/>
    <property type="match status" value="1"/>
</dbReference>
<evidence type="ECO:0000256" key="5">
    <source>
        <dbReference type="ARBA" id="ARBA00023163"/>
    </source>
</evidence>
<protein>
    <submittedName>
        <fullName evidence="7">Helix-turn-helix transcriptional regulator</fullName>
    </submittedName>
</protein>
<name>A0AAU8MTC7_9GAMM</name>
<dbReference type="InterPro" id="IPR014710">
    <property type="entry name" value="RmlC-like_jellyroll"/>
</dbReference>
<dbReference type="GO" id="GO:0043565">
    <property type="term" value="F:sequence-specific DNA binding"/>
    <property type="evidence" value="ECO:0007669"/>
    <property type="project" value="InterPro"/>
</dbReference>
<dbReference type="SMART" id="SM00342">
    <property type="entry name" value="HTH_ARAC"/>
    <property type="match status" value="1"/>
</dbReference>
<dbReference type="InterPro" id="IPR018060">
    <property type="entry name" value="HTH_AraC"/>
</dbReference>
<dbReference type="SUPFAM" id="SSF51182">
    <property type="entry name" value="RmlC-like cupins"/>
    <property type="match status" value="1"/>
</dbReference>
<dbReference type="InterPro" id="IPR009057">
    <property type="entry name" value="Homeodomain-like_sf"/>
</dbReference>
<evidence type="ECO:0000256" key="4">
    <source>
        <dbReference type="ARBA" id="ARBA00023159"/>
    </source>
</evidence>
<keyword evidence="3" id="KW-0238">DNA-binding</keyword>
<dbReference type="PRINTS" id="PR00032">
    <property type="entry name" value="HTHARAC"/>
</dbReference>
<keyword evidence="1" id="KW-0678">Repressor</keyword>
<evidence type="ECO:0000259" key="6">
    <source>
        <dbReference type="PROSITE" id="PS01124"/>
    </source>
</evidence>
<dbReference type="CDD" id="cd06124">
    <property type="entry name" value="cupin_NimR-like_N"/>
    <property type="match status" value="1"/>
</dbReference>
<dbReference type="SUPFAM" id="SSF46689">
    <property type="entry name" value="Homeodomain-like"/>
    <property type="match status" value="1"/>
</dbReference>
<dbReference type="Gene3D" id="2.60.120.10">
    <property type="entry name" value="Jelly Rolls"/>
    <property type="match status" value="1"/>
</dbReference>
<dbReference type="EMBL" id="CP159925">
    <property type="protein sequence ID" value="XCO75698.1"/>
    <property type="molecule type" value="Genomic_DNA"/>
</dbReference>
<evidence type="ECO:0000256" key="1">
    <source>
        <dbReference type="ARBA" id="ARBA00022491"/>
    </source>
</evidence>
<dbReference type="InterPro" id="IPR020449">
    <property type="entry name" value="Tscrpt_reg_AraC-type_HTH"/>
</dbReference>
<keyword evidence="5" id="KW-0804">Transcription</keyword>
<dbReference type="Gene3D" id="1.10.10.60">
    <property type="entry name" value="Homeodomain-like"/>
    <property type="match status" value="1"/>
</dbReference>
<dbReference type="PROSITE" id="PS01124">
    <property type="entry name" value="HTH_ARAC_FAMILY_2"/>
    <property type="match status" value="1"/>
</dbReference>
<evidence type="ECO:0000313" key="7">
    <source>
        <dbReference type="EMBL" id="XCO75698.1"/>
    </source>
</evidence>
<accession>A0AAU8MTC7</accession>
<dbReference type="InterPro" id="IPR003313">
    <property type="entry name" value="AraC-bd"/>
</dbReference>
<dbReference type="Pfam" id="PF02311">
    <property type="entry name" value="AraC_binding"/>
    <property type="match status" value="1"/>
</dbReference>
<dbReference type="RefSeq" id="WP_363798845.1">
    <property type="nucleotide sequence ID" value="NZ_CP159925.1"/>
</dbReference>